<dbReference type="Proteomes" id="UP000091857">
    <property type="component" value="Chromosome 4"/>
</dbReference>
<dbReference type="AlphaFoldDB" id="A0A2C9VYS3"/>
<organism evidence="2 3">
    <name type="scientific">Manihot esculenta</name>
    <name type="common">Cassava</name>
    <name type="synonym">Jatropha manihot</name>
    <dbReference type="NCBI Taxonomy" id="3983"/>
    <lineage>
        <taxon>Eukaryota</taxon>
        <taxon>Viridiplantae</taxon>
        <taxon>Streptophyta</taxon>
        <taxon>Embryophyta</taxon>
        <taxon>Tracheophyta</taxon>
        <taxon>Spermatophyta</taxon>
        <taxon>Magnoliopsida</taxon>
        <taxon>eudicotyledons</taxon>
        <taxon>Gunneridae</taxon>
        <taxon>Pentapetalae</taxon>
        <taxon>rosids</taxon>
        <taxon>fabids</taxon>
        <taxon>Malpighiales</taxon>
        <taxon>Euphorbiaceae</taxon>
        <taxon>Crotonoideae</taxon>
        <taxon>Manihoteae</taxon>
        <taxon>Manihot</taxon>
    </lineage>
</organism>
<reference evidence="3" key="1">
    <citation type="journal article" date="2016" name="Nat. Biotechnol.">
        <title>Sequencing wild and cultivated cassava and related species reveals extensive interspecific hybridization and genetic diversity.</title>
        <authorList>
            <person name="Bredeson J.V."/>
            <person name="Lyons J.B."/>
            <person name="Prochnik S.E."/>
            <person name="Wu G.A."/>
            <person name="Ha C.M."/>
            <person name="Edsinger-Gonzales E."/>
            <person name="Grimwood J."/>
            <person name="Schmutz J."/>
            <person name="Rabbi I.Y."/>
            <person name="Egesi C."/>
            <person name="Nauluvula P."/>
            <person name="Lebot V."/>
            <person name="Ndunguru J."/>
            <person name="Mkamilo G."/>
            <person name="Bart R.S."/>
            <person name="Setter T.L."/>
            <person name="Gleadow R.M."/>
            <person name="Kulakow P."/>
            <person name="Ferguson M.E."/>
            <person name="Rounsley S."/>
            <person name="Rokhsar D.S."/>
        </authorList>
    </citation>
    <scope>NUCLEOTIDE SEQUENCE [LARGE SCALE GENOMIC DNA]</scope>
    <source>
        <strain evidence="3">cv. AM560-2</strain>
    </source>
</reference>
<dbReference type="Gramene" id="Manes.04G015900.1.v8.1">
    <property type="protein sequence ID" value="Manes.04G015900.1.v8.1.CDS.1"/>
    <property type="gene ID" value="Manes.04G015900.v8.1"/>
</dbReference>
<dbReference type="PANTHER" id="PTHR36619">
    <property type="entry name" value="OS04G0208900 PROTEIN"/>
    <property type="match status" value="1"/>
</dbReference>
<keyword evidence="1" id="KW-0732">Signal</keyword>
<keyword evidence="3" id="KW-1185">Reference proteome</keyword>
<evidence type="ECO:0000256" key="1">
    <source>
        <dbReference type="SAM" id="SignalP"/>
    </source>
</evidence>
<dbReference type="EMBL" id="CM004390">
    <property type="protein sequence ID" value="OAY51549.1"/>
    <property type="molecule type" value="Genomic_DNA"/>
</dbReference>
<dbReference type="PANTHER" id="PTHR36619:SF2">
    <property type="entry name" value="OS04G0208900 PROTEIN"/>
    <property type="match status" value="1"/>
</dbReference>
<evidence type="ECO:0008006" key="4">
    <source>
        <dbReference type="Google" id="ProtNLM"/>
    </source>
</evidence>
<comment type="caution">
    <text evidence="2">The sequence shown here is derived from an EMBL/GenBank/DDBJ whole genome shotgun (WGS) entry which is preliminary data.</text>
</comment>
<feature type="signal peptide" evidence="1">
    <location>
        <begin position="1"/>
        <end position="24"/>
    </location>
</feature>
<accession>A0A2C9VYS3</accession>
<gene>
    <name evidence="2" type="ORF">MANES_04G015900v8</name>
</gene>
<feature type="chain" id="PRO_5013016795" description="Neprosin activation peptide domain-containing protein" evidence="1">
    <location>
        <begin position="25"/>
        <end position="97"/>
    </location>
</feature>
<evidence type="ECO:0000313" key="3">
    <source>
        <dbReference type="Proteomes" id="UP000091857"/>
    </source>
</evidence>
<proteinExistence type="predicted"/>
<evidence type="ECO:0000313" key="2">
    <source>
        <dbReference type="EMBL" id="OAY51549.1"/>
    </source>
</evidence>
<sequence>MPTRRISFSLLFNCLLLLSSIVQGIRVIPPSVPSTMRPLIAQGGDFVKMRPHKQPVFGGNAANGCLPKGFRHSSAPSRYVNSQPFGSCSDKAIIENP</sequence>
<protein>
    <recommendedName>
        <fullName evidence="4">Neprosin activation peptide domain-containing protein</fullName>
    </recommendedName>
</protein>
<name>A0A2C9VYS3_MANES</name>